<protein>
    <recommendedName>
        <fullName evidence="4">Cilia- and flagella-associated protein 57</fullName>
    </recommendedName>
</protein>
<gene>
    <name evidence="3" type="ORF">H257_01221</name>
</gene>
<feature type="coiled-coil region" evidence="1">
    <location>
        <begin position="1160"/>
        <end position="1187"/>
    </location>
</feature>
<dbReference type="Gene3D" id="2.130.10.10">
    <property type="entry name" value="YVTN repeat-like/Quinoprotein amine dehydrogenase"/>
    <property type="match status" value="2"/>
</dbReference>
<accession>W4H792</accession>
<evidence type="ECO:0000256" key="2">
    <source>
        <dbReference type="SAM" id="MobiDB-lite"/>
    </source>
</evidence>
<feature type="compositionally biased region" description="Polar residues" evidence="2">
    <location>
        <begin position="1321"/>
        <end position="1335"/>
    </location>
</feature>
<feature type="compositionally biased region" description="Polar residues" evidence="2">
    <location>
        <begin position="1268"/>
        <end position="1282"/>
    </location>
</feature>
<dbReference type="InterPro" id="IPR001680">
    <property type="entry name" value="WD40_rpt"/>
</dbReference>
<dbReference type="InterPro" id="IPR015943">
    <property type="entry name" value="WD40/YVTN_repeat-like_dom_sf"/>
</dbReference>
<dbReference type="InterPro" id="IPR052993">
    <property type="entry name" value="CFA-57"/>
</dbReference>
<keyword evidence="1" id="KW-0175">Coiled coil</keyword>
<organism evidence="3">
    <name type="scientific">Aphanomyces astaci</name>
    <name type="common">Crayfish plague agent</name>
    <dbReference type="NCBI Taxonomy" id="112090"/>
    <lineage>
        <taxon>Eukaryota</taxon>
        <taxon>Sar</taxon>
        <taxon>Stramenopiles</taxon>
        <taxon>Oomycota</taxon>
        <taxon>Saprolegniomycetes</taxon>
        <taxon>Saprolegniales</taxon>
        <taxon>Verrucalvaceae</taxon>
        <taxon>Aphanomyces</taxon>
    </lineage>
</organism>
<reference evidence="3" key="1">
    <citation type="submission" date="2013-12" db="EMBL/GenBank/DDBJ databases">
        <title>The Genome Sequence of Aphanomyces astaci APO3.</title>
        <authorList>
            <consortium name="The Broad Institute Genomics Platform"/>
            <person name="Russ C."/>
            <person name="Tyler B."/>
            <person name="van West P."/>
            <person name="Dieguez-Uribeondo J."/>
            <person name="Young S.K."/>
            <person name="Zeng Q."/>
            <person name="Gargeya S."/>
            <person name="Fitzgerald M."/>
            <person name="Abouelleil A."/>
            <person name="Alvarado L."/>
            <person name="Chapman S.B."/>
            <person name="Gainer-Dewar J."/>
            <person name="Goldberg J."/>
            <person name="Griggs A."/>
            <person name="Gujja S."/>
            <person name="Hansen M."/>
            <person name="Howarth C."/>
            <person name="Imamovic A."/>
            <person name="Ireland A."/>
            <person name="Larimer J."/>
            <person name="McCowan C."/>
            <person name="Murphy C."/>
            <person name="Pearson M."/>
            <person name="Poon T.W."/>
            <person name="Priest M."/>
            <person name="Roberts A."/>
            <person name="Saif S."/>
            <person name="Shea T."/>
            <person name="Sykes S."/>
            <person name="Wortman J."/>
            <person name="Nusbaum C."/>
            <person name="Birren B."/>
        </authorList>
    </citation>
    <scope>NUCLEOTIDE SEQUENCE [LARGE SCALE GENOMIC DNA]</scope>
    <source>
        <strain evidence="3">APO3</strain>
    </source>
</reference>
<sequence>MQTLRAATTATAKTTSDSRTTDKPAGIIGDGAPPPVRLTPASGIGFNTNLRDMLLYVNKNEVIYAIGKYVALQNIHSQKMSFFEPPPSKDHDSTSSVRLGDICALAITVKRNYVAIGRSAHSSLRRTESSISIYCLKAPKEGDDSARWSRLTPIRTLTYDTHSFTSVAFSHDGKFVVAQSTTSEWTFALWDWTRARQVAVAEAHSKVTRICFNPVDVAQISTSGGVHLRLWRLTEPTCRPFATFNSANSAIRYVDHTWVGTTDGIVAVLDNGDVQFFRNGELLRTIPMLHHGHVLQCVQSFKTSVVVGGDRGWLSVLEVDAFNGADIHMVKRMRIDSKEPVLALSMDAAGTGFMCATPSYYGAYDLSNLCLLREDDEFVTLMTFTALPRLVSVTTLATSSRKHVVAVTGKRSTGATLACVYGQADTRGLLHHTFVHVVPTCIDFHPSGFELLLSVSAQLHIYHVLYDSIRLAFEVDVKHASTVAYSGGGNYFVALVDDKSIYVYRNFGGLEPSLVAVCSGREANVLCLRWGLDDARFYSSDDCGALLEWGMGSDGSFSATQATSTGPSTAASTSVYDRALVFSSLAVTRHPSTSHALLAASCTSDADVSVVHVWCDGRLNTPPLKSAGIDAKITVLEFGPACVVCAGTAHGSVLVFSWEASGGGLSVLSATPAWFDLSVASILSLRSCLNDRVLLAATVDGTVISYTVDIPAPSPRFHADTLLPAHTKALHVLQAAPETQFSAALVTDDLCLVDRASVAERSLRITDLETEKEQLKMEKEILSKLSADQLSLLDRERQSELRQAKAAWEAKMKAVEGDMHTKSHDAHTAMLEMKQEHERSLQTMQSIFTTKLSAMTDVCRQLERQVVTERQRVDDARFGGDERQMVLRGEWEAAMASTVATYDAKVAALTHSLDRKQKEYDELLSQMNDDSLIHLGAMQAAVDNGKAAQVSQQEETKAKISSLQQQLRMMLNALTTKDDRVKQATLEANRLHLAVDALNYEIALERKTAAKAVAACSVLEARVADQARQIEGLDEMNNARLCKLKTMQSAIATKEQDIHGMRRFVEELHAENSAVVEDANEMDEAHGQMKRRVAFFERSVTELKRQLVDAKAVTTACCRDLGILIEREQHGTRVSIDDIVKLYHKYDFRTNNNRVVRREMASDEAVIQELTRQNKCVEDQQRKLRTRLDAMTHERQKLVSVFSTDNTKLLQELNVMAQRNHELQVRNGVLEADAAKRLRKGGGVEGRGGMQASQSLPDLPVVPATGESEASNQVEPTTTTVVDDQGPRIYIPCGVSVGAGPQKAKDLSPLKPLQRPRSSKPKQTTQPRPVNSMAQTKLYARRRPQSAHPTKSY</sequence>
<evidence type="ECO:0008006" key="4">
    <source>
        <dbReference type="Google" id="ProtNLM"/>
    </source>
</evidence>
<dbReference type="PANTHER" id="PTHR32215:SF0">
    <property type="entry name" value="CILIA- AND FLAGELLA-ASSOCIATED PROTEIN 57"/>
    <property type="match status" value="1"/>
</dbReference>
<evidence type="ECO:0000313" key="3">
    <source>
        <dbReference type="EMBL" id="ETV87752.1"/>
    </source>
</evidence>
<feature type="coiled-coil region" evidence="1">
    <location>
        <begin position="758"/>
        <end position="788"/>
    </location>
</feature>
<dbReference type="OrthoDB" id="67226at2759"/>
<feature type="compositionally biased region" description="Low complexity" evidence="2">
    <location>
        <begin position="1"/>
        <end position="31"/>
    </location>
</feature>
<dbReference type="SUPFAM" id="SSF50978">
    <property type="entry name" value="WD40 repeat-like"/>
    <property type="match status" value="2"/>
</dbReference>
<feature type="region of interest" description="Disordered" evidence="2">
    <location>
        <begin position="1"/>
        <end position="33"/>
    </location>
</feature>
<name>W4H792_APHAT</name>
<evidence type="ECO:0000256" key="1">
    <source>
        <dbReference type="SAM" id="Coils"/>
    </source>
</evidence>
<proteinExistence type="predicted"/>
<dbReference type="SMART" id="SM00320">
    <property type="entry name" value="WD40"/>
    <property type="match status" value="6"/>
</dbReference>
<dbReference type="RefSeq" id="XP_009822615.1">
    <property type="nucleotide sequence ID" value="XM_009824313.1"/>
</dbReference>
<dbReference type="PANTHER" id="PTHR32215">
    <property type="entry name" value="CILIA- AND FLAGELLA-ASSOCIATED PROTEIN 57"/>
    <property type="match status" value="1"/>
</dbReference>
<feature type="region of interest" description="Disordered" evidence="2">
    <location>
        <begin position="1240"/>
        <end position="1353"/>
    </location>
</feature>
<dbReference type="InterPro" id="IPR036322">
    <property type="entry name" value="WD40_repeat_dom_sf"/>
</dbReference>
<dbReference type="VEuPathDB" id="FungiDB:H257_01221"/>
<dbReference type="GeneID" id="20803217"/>
<dbReference type="EMBL" id="KI913115">
    <property type="protein sequence ID" value="ETV87752.1"/>
    <property type="molecule type" value="Genomic_DNA"/>
</dbReference>